<feature type="transmembrane region" description="Helical" evidence="5">
    <location>
        <begin position="55"/>
        <end position="82"/>
    </location>
</feature>
<keyword evidence="7" id="KW-1185">Reference proteome</keyword>
<keyword evidence="2 5" id="KW-0812">Transmembrane</keyword>
<evidence type="ECO:0000256" key="1">
    <source>
        <dbReference type="ARBA" id="ARBA00004141"/>
    </source>
</evidence>
<evidence type="ECO:0000256" key="4">
    <source>
        <dbReference type="ARBA" id="ARBA00023136"/>
    </source>
</evidence>
<feature type="transmembrane region" description="Helical" evidence="5">
    <location>
        <begin position="24"/>
        <end position="43"/>
    </location>
</feature>
<comment type="subcellular location">
    <subcellularLocation>
        <location evidence="5">Cell membrane</location>
        <topology evidence="5">Multi-pass membrane protein</topology>
    </subcellularLocation>
    <subcellularLocation>
        <location evidence="1">Membrane</location>
        <topology evidence="1">Multi-pass membrane protein</topology>
    </subcellularLocation>
</comment>
<feature type="transmembrane region" description="Helical" evidence="5">
    <location>
        <begin position="149"/>
        <end position="167"/>
    </location>
</feature>
<comment type="caution">
    <text evidence="6">The sequence shown here is derived from an EMBL/GenBank/DDBJ whole genome shotgun (WGS) entry which is preliminary data.</text>
</comment>
<feature type="transmembrane region" description="Helical" evidence="5">
    <location>
        <begin position="311"/>
        <end position="331"/>
    </location>
</feature>
<feature type="transmembrane region" description="Helical" evidence="5">
    <location>
        <begin position="285"/>
        <end position="305"/>
    </location>
</feature>
<comment type="caution">
    <text evidence="5">Lacks conserved residue(s) required for the propagation of feature annotation.</text>
</comment>
<dbReference type="AlphaFoldDB" id="A0A1U7MX47"/>
<dbReference type="Pfam" id="PF01925">
    <property type="entry name" value="TauE"/>
    <property type="match status" value="1"/>
</dbReference>
<protein>
    <recommendedName>
        <fullName evidence="5">Probable membrane transporter protein</fullName>
    </recommendedName>
</protein>
<dbReference type="RefSeq" id="WP_075896599.1">
    <property type="nucleotide sequence ID" value="NZ_MKZS01000001.1"/>
</dbReference>
<feature type="transmembrane region" description="Helical" evidence="5">
    <location>
        <begin position="231"/>
        <end position="250"/>
    </location>
</feature>
<evidence type="ECO:0000313" key="7">
    <source>
        <dbReference type="Proteomes" id="UP000186657"/>
    </source>
</evidence>
<dbReference type="PANTHER" id="PTHR31154:SF4">
    <property type="entry name" value="MEMBRANE TRANSPORTER PROTEIN"/>
    <property type="match status" value="1"/>
</dbReference>
<dbReference type="GO" id="GO:0005886">
    <property type="term" value="C:plasma membrane"/>
    <property type="evidence" value="ECO:0007669"/>
    <property type="project" value="UniProtKB-SubCell"/>
</dbReference>
<feature type="transmembrane region" description="Helical" evidence="5">
    <location>
        <begin position="256"/>
        <end position="278"/>
    </location>
</feature>
<evidence type="ECO:0000313" key="6">
    <source>
        <dbReference type="EMBL" id="OLT58275.1"/>
    </source>
</evidence>
<dbReference type="PANTHER" id="PTHR31154">
    <property type="entry name" value="MEMBRANE TRANSPORTER PROTEIN"/>
    <property type="match status" value="1"/>
</dbReference>
<evidence type="ECO:0000256" key="5">
    <source>
        <dbReference type="RuleBase" id="RU363041"/>
    </source>
</evidence>
<keyword evidence="4 5" id="KW-0472">Membrane</keyword>
<proteinExistence type="inferred from homology"/>
<accession>A0A1U7MX47</accession>
<feature type="transmembrane region" description="Helical" evidence="5">
    <location>
        <begin position="187"/>
        <end position="219"/>
    </location>
</feature>
<gene>
    <name evidence="6" type="ORF">BJP37_03660</name>
</gene>
<dbReference type="InterPro" id="IPR002781">
    <property type="entry name" value="TM_pro_TauE-like"/>
</dbReference>
<name>A0A1U7MX47_9CYAN</name>
<keyword evidence="5" id="KW-1003">Cell membrane</keyword>
<dbReference type="Proteomes" id="UP000186657">
    <property type="component" value="Unassembled WGS sequence"/>
</dbReference>
<feature type="transmembrane region" description="Helical" evidence="5">
    <location>
        <begin position="122"/>
        <end position="142"/>
    </location>
</feature>
<feature type="transmembrane region" description="Helical" evidence="5">
    <location>
        <begin position="94"/>
        <end position="116"/>
    </location>
</feature>
<comment type="similarity">
    <text evidence="5">Belongs to the 4-toluene sulfonate uptake permease (TSUP) (TC 2.A.102) family.</text>
</comment>
<organism evidence="6 7">
    <name type="scientific">Moorena bouillonii PNG</name>
    <dbReference type="NCBI Taxonomy" id="568701"/>
    <lineage>
        <taxon>Bacteria</taxon>
        <taxon>Bacillati</taxon>
        <taxon>Cyanobacteriota</taxon>
        <taxon>Cyanophyceae</taxon>
        <taxon>Coleofasciculales</taxon>
        <taxon>Coleofasciculaceae</taxon>
        <taxon>Moorena</taxon>
    </lineage>
</organism>
<keyword evidence="3 5" id="KW-1133">Transmembrane helix</keyword>
<reference evidence="6 7" key="1">
    <citation type="submission" date="2016-10" db="EMBL/GenBank/DDBJ databases">
        <title>Comparative genomics uncovers the prolific and rare metabolic potential of the cyanobacterial genus Moorea.</title>
        <authorList>
            <person name="Leao T."/>
            <person name="Castelao G."/>
            <person name="Korobeynikov A."/>
            <person name="Monroe E.A."/>
            <person name="Podell S."/>
            <person name="Glukhov E."/>
            <person name="Allen E."/>
            <person name="Gerwick W.H."/>
            <person name="Gerwick L."/>
        </authorList>
    </citation>
    <scope>NUCLEOTIDE SEQUENCE [LARGE SCALE GENOMIC DNA]</scope>
    <source>
        <strain evidence="6 7">PNG5-198</strain>
    </source>
</reference>
<sequence length="346" mass="38556">MSIKTKILKFVKIYQSHLTLRQKTIVIIALIVWSIWLNTLGIQEAIAYCYNHWEIALTMMFGSIIAGGTSIGGGAVAFPVFTKLLNVSPHDAKVFSLAIQSVGMSAASVAIWVTRIRVEWRTIIWASIGGAFGIWIGLAFFSHFFPPDMIKMSFTMMIASLPFSLIMSGKKRQYYLQVNNWSFIERVIFFFTGLLGGIMSSLVGNGIDILTFSVMVLLFRISEKVATPTSVVLMAINAVIGFTLQVFFIKDFTDPALSYWLAAVPIVVIGAPLGAMFCSLLRRQTIVNILIGLILIELLTSLLIIPLRVTTISVSLIIFILFSLLNYWMYYTDIYAIKSIKKGTVD</sequence>
<evidence type="ECO:0000256" key="2">
    <source>
        <dbReference type="ARBA" id="ARBA00022692"/>
    </source>
</evidence>
<dbReference type="EMBL" id="MKZS01000001">
    <property type="protein sequence ID" value="OLT58275.1"/>
    <property type="molecule type" value="Genomic_DNA"/>
</dbReference>
<evidence type="ECO:0000256" key="3">
    <source>
        <dbReference type="ARBA" id="ARBA00022989"/>
    </source>
</evidence>